<dbReference type="AlphaFoldDB" id="A0A1N6MQZ7"/>
<evidence type="ECO:0000313" key="3">
    <source>
        <dbReference type="Proteomes" id="UP000196435"/>
    </source>
</evidence>
<protein>
    <submittedName>
        <fullName evidence="2">Uncharacterized protein</fullName>
    </submittedName>
</protein>
<feature type="transmembrane region" description="Helical" evidence="1">
    <location>
        <begin position="6"/>
        <end position="30"/>
    </location>
</feature>
<sequence>MFYLIIYSYIFNLIIYHNPFWLCFVGCFCINSNWGWELTKISNN</sequence>
<reference evidence="3" key="1">
    <citation type="submission" date="2016-12" db="EMBL/GenBank/DDBJ databases">
        <authorList>
            <person name="Gaudriault S."/>
        </authorList>
    </citation>
    <scope>NUCLEOTIDE SEQUENCE [LARGE SCALE GENOMIC DNA]</scope>
    <source>
        <strain evidence="3">HGB1681 (deposited as PTA-6826 in the American Type Culture Collection)</strain>
    </source>
</reference>
<proteinExistence type="predicted"/>
<dbReference type="EMBL" id="FTLG01000015">
    <property type="protein sequence ID" value="SIP71250.1"/>
    <property type="molecule type" value="Genomic_DNA"/>
</dbReference>
<name>A0A1N6MQZ7_9GAMM</name>
<accession>A0A1N6MQZ7</accession>
<dbReference type="Proteomes" id="UP000196435">
    <property type="component" value="Unassembled WGS sequence"/>
</dbReference>
<keyword evidence="1" id="KW-0812">Transmembrane</keyword>
<keyword evidence="1" id="KW-1133">Transmembrane helix</keyword>
<gene>
    <name evidence="2" type="ORF">XIS1_1110027</name>
</gene>
<evidence type="ECO:0000256" key="1">
    <source>
        <dbReference type="SAM" id="Phobius"/>
    </source>
</evidence>
<organism evidence="2 3">
    <name type="scientific">Xenorhabdus innexi</name>
    <dbReference type="NCBI Taxonomy" id="290109"/>
    <lineage>
        <taxon>Bacteria</taxon>
        <taxon>Pseudomonadati</taxon>
        <taxon>Pseudomonadota</taxon>
        <taxon>Gammaproteobacteria</taxon>
        <taxon>Enterobacterales</taxon>
        <taxon>Morganellaceae</taxon>
        <taxon>Xenorhabdus</taxon>
    </lineage>
</organism>
<evidence type="ECO:0000313" key="2">
    <source>
        <dbReference type="EMBL" id="SIP71250.1"/>
    </source>
</evidence>
<keyword evidence="1" id="KW-0472">Membrane</keyword>